<proteinExistence type="predicted"/>
<reference evidence="1 2" key="1">
    <citation type="submission" date="2019-02" db="EMBL/GenBank/DDBJ databases">
        <title>Deep-cultivation of Planctomycetes and their phenomic and genomic characterization uncovers novel biology.</title>
        <authorList>
            <person name="Wiegand S."/>
            <person name="Jogler M."/>
            <person name="Boedeker C."/>
            <person name="Pinto D."/>
            <person name="Vollmers J."/>
            <person name="Rivas-Marin E."/>
            <person name="Kohn T."/>
            <person name="Peeters S.H."/>
            <person name="Heuer A."/>
            <person name="Rast P."/>
            <person name="Oberbeckmann S."/>
            <person name="Bunk B."/>
            <person name="Jeske O."/>
            <person name="Meyerdierks A."/>
            <person name="Storesund J.E."/>
            <person name="Kallscheuer N."/>
            <person name="Luecker S."/>
            <person name="Lage O.M."/>
            <person name="Pohl T."/>
            <person name="Merkel B.J."/>
            <person name="Hornburger P."/>
            <person name="Mueller R.-W."/>
            <person name="Bruemmer F."/>
            <person name="Labrenz M."/>
            <person name="Spormann A.M."/>
            <person name="Op den Camp H."/>
            <person name="Overmann J."/>
            <person name="Amann R."/>
            <person name="Jetten M.S.M."/>
            <person name="Mascher T."/>
            <person name="Medema M.H."/>
            <person name="Devos D.P."/>
            <person name="Kaster A.-K."/>
            <person name="Ovreas L."/>
            <person name="Rohde M."/>
            <person name="Galperin M.Y."/>
            <person name="Jogler C."/>
        </authorList>
    </citation>
    <scope>NUCLEOTIDE SEQUENCE [LARGE SCALE GENOMIC DNA]</scope>
    <source>
        <strain evidence="1 2">Mal48</strain>
    </source>
</reference>
<protein>
    <submittedName>
        <fullName evidence="1">Uncharacterized protein</fullName>
    </submittedName>
</protein>
<dbReference type="KEGG" id="tpol:Mal48_47010"/>
<organism evidence="1 2">
    <name type="scientific">Thalassoglobus polymorphus</name>
    <dbReference type="NCBI Taxonomy" id="2527994"/>
    <lineage>
        <taxon>Bacteria</taxon>
        <taxon>Pseudomonadati</taxon>
        <taxon>Planctomycetota</taxon>
        <taxon>Planctomycetia</taxon>
        <taxon>Planctomycetales</taxon>
        <taxon>Planctomycetaceae</taxon>
        <taxon>Thalassoglobus</taxon>
    </lineage>
</organism>
<evidence type="ECO:0000313" key="1">
    <source>
        <dbReference type="EMBL" id="QDT35424.1"/>
    </source>
</evidence>
<keyword evidence="2" id="KW-1185">Reference proteome</keyword>
<accession>A0A517QUY4</accession>
<dbReference type="AlphaFoldDB" id="A0A517QUY4"/>
<sequence>MQSVFRTTSITAKIVSTPDARPFVLILLERIYIRLRNKEADQLDRPPFIFDSQMPQDRTVKSNSKDALAASHSLANAISDFLVDVAPVFERAL</sequence>
<dbReference type="Proteomes" id="UP000315724">
    <property type="component" value="Chromosome"/>
</dbReference>
<gene>
    <name evidence="1" type="ORF">Mal48_47010</name>
</gene>
<name>A0A517QUY4_9PLAN</name>
<dbReference type="EMBL" id="CP036267">
    <property type="protein sequence ID" value="QDT35424.1"/>
    <property type="molecule type" value="Genomic_DNA"/>
</dbReference>
<evidence type="ECO:0000313" key="2">
    <source>
        <dbReference type="Proteomes" id="UP000315724"/>
    </source>
</evidence>